<organism evidence="2 3">
    <name type="scientific">Pelagomonas calceolata</name>
    <dbReference type="NCBI Taxonomy" id="35677"/>
    <lineage>
        <taxon>Eukaryota</taxon>
        <taxon>Sar</taxon>
        <taxon>Stramenopiles</taxon>
        <taxon>Ochrophyta</taxon>
        <taxon>Pelagophyceae</taxon>
        <taxon>Pelagomonadales</taxon>
        <taxon>Pelagomonadaceae</taxon>
        <taxon>Pelagomonas</taxon>
    </lineage>
</organism>
<sequence length="319" mass="33348">MAQDVVAAPPPPPAAAKPPVPPASPHPGDRDAGNAAAAVEQLLESFERVLAAVVDGRLPGFGFENDAASTSLKALVKRLDEADDASTALEDLIKTLDTADISADEEGGKLFLRAGKPSDDEAAAALDRVELRRDVFVAVVDAIKDHVEEKYGSIGSHGVSTREETHWVIRLQRVAEGKVLEKYWICGESTTLASVSALLALVRECGGAARAAGERLQARLAVPRLSLNSTMARCGTCKLATDVAAISASATKPRDLDEALGPITFKTRGATPLTKQGDREAPVLKFAAPEAPAGGGADARAVRRGTGFTLKFRSRAAGL</sequence>
<evidence type="ECO:0000256" key="1">
    <source>
        <dbReference type="SAM" id="MobiDB-lite"/>
    </source>
</evidence>
<feature type="compositionally biased region" description="Pro residues" evidence="1">
    <location>
        <begin position="8"/>
        <end position="25"/>
    </location>
</feature>
<keyword evidence="3" id="KW-1185">Reference proteome</keyword>
<dbReference type="AlphaFoldDB" id="A0A8J2SWZ6"/>
<dbReference type="Proteomes" id="UP000789595">
    <property type="component" value="Unassembled WGS sequence"/>
</dbReference>
<name>A0A8J2SWZ6_9STRA</name>
<feature type="region of interest" description="Disordered" evidence="1">
    <location>
        <begin position="1"/>
        <end position="34"/>
    </location>
</feature>
<comment type="caution">
    <text evidence="2">The sequence shown here is derived from an EMBL/GenBank/DDBJ whole genome shotgun (WGS) entry which is preliminary data.</text>
</comment>
<proteinExistence type="predicted"/>
<protein>
    <submittedName>
        <fullName evidence="2">Uncharacterized protein</fullName>
    </submittedName>
</protein>
<gene>
    <name evidence="2" type="ORF">PECAL_6P06140</name>
</gene>
<reference evidence="2" key="1">
    <citation type="submission" date="2021-11" db="EMBL/GenBank/DDBJ databases">
        <authorList>
            <consortium name="Genoscope - CEA"/>
            <person name="William W."/>
        </authorList>
    </citation>
    <scope>NUCLEOTIDE SEQUENCE</scope>
</reference>
<evidence type="ECO:0000313" key="2">
    <source>
        <dbReference type="EMBL" id="CAH0379011.1"/>
    </source>
</evidence>
<dbReference type="EMBL" id="CAKKNE010000006">
    <property type="protein sequence ID" value="CAH0379011.1"/>
    <property type="molecule type" value="Genomic_DNA"/>
</dbReference>
<accession>A0A8J2SWZ6</accession>
<evidence type="ECO:0000313" key="3">
    <source>
        <dbReference type="Proteomes" id="UP000789595"/>
    </source>
</evidence>